<feature type="compositionally biased region" description="Basic and acidic residues" evidence="1">
    <location>
        <begin position="374"/>
        <end position="392"/>
    </location>
</feature>
<sequence length="766" mass="84376">MTVAVEGEFLDGASTFEGKEPSCVDTDSLSDNESNSNERHQEKHKKDVCDNKRTGNSLDAASEHRPRPNRRDMLRKKPKGDGLARGSDYGPPRRPKRTGDKEGEDSLDRASDHSKSGSRGRGLPQRTRSAKSSRSPARPMTIARTSSNSGSREVRALPERSLSNRRIRRSSSAKSEDQLNRRKQTGPDVDEQEFAKTVSRDSTPRDSGGDLASDGGDEVLVEKCPSRGKRGGEGEKCPSRQGSKRDLRSRGQSKRSGSRRNLLKTTSIDLDDEEFVEAINRETKRRDSENDLFNDSDGDDDDEAIKRPRRQGSKRDVRSRGPSSRSGSRRNLLTSNNIDGEGQEDPTSRRGSKRDVASRGPPSRSGSKRNVSSGEEKGKGAVKEKSKREGRSRSPPPRRIISLDKEDGDETRKQTSDTPRSSSRRNLMSGDSAEDECRRRENRRKATRSPPPKSLSKRNLMSGDDEEGKERRSPPSRSGSRRNLMMGVCEEANRGSRAAPARAGSRRNLLLGVKDEEDERPQRTAPVRAGSRRNLLLGGDDEDEKPLRRKGGLQDRRHNSRRNLMDNIDKDVCDEDNAGGRQGTGPRSRTARRDRRELMRSQYAAAVRYNNDDDGNRDNSEEEEDKPEDAVADDEKKTEDKDEEECDLPDCTNTASSSKKSIFGAAVKVASKAAKTAVKTTVKSTTQVANVATAAATKTAASTVKKAAKTISGPNPRKSQHVYLMSNDEPGGEGLGALDDLASLEFDTMNSGNIMDQQTSQNALTA</sequence>
<name>A0A9N8EWG3_9STRA</name>
<feature type="compositionally biased region" description="Basic and acidic residues" evidence="1">
    <location>
        <begin position="220"/>
        <end position="249"/>
    </location>
</feature>
<protein>
    <submittedName>
        <fullName evidence="2">Uncharacterized protein</fullName>
    </submittedName>
</protein>
<keyword evidence="3" id="KW-1185">Reference proteome</keyword>
<feature type="compositionally biased region" description="Polar residues" evidence="1">
    <location>
        <begin position="416"/>
        <end position="426"/>
    </location>
</feature>
<feature type="compositionally biased region" description="Acidic residues" evidence="1">
    <location>
        <begin position="290"/>
        <end position="303"/>
    </location>
</feature>
<feature type="compositionally biased region" description="Basic residues" evidence="1">
    <location>
        <begin position="251"/>
        <end position="262"/>
    </location>
</feature>
<feature type="compositionally biased region" description="Low complexity" evidence="1">
    <location>
        <begin position="126"/>
        <end position="139"/>
    </location>
</feature>
<feature type="compositionally biased region" description="Basic and acidic residues" evidence="1">
    <location>
        <begin position="401"/>
        <end position="415"/>
    </location>
</feature>
<feature type="compositionally biased region" description="Basic and acidic residues" evidence="1">
    <location>
        <begin position="198"/>
        <end position="208"/>
    </location>
</feature>
<feature type="compositionally biased region" description="Basic and acidic residues" evidence="1">
    <location>
        <begin position="97"/>
        <end position="115"/>
    </location>
</feature>
<gene>
    <name evidence="2" type="ORF">SEMRO_2024_G311580.1</name>
</gene>
<dbReference type="AlphaFoldDB" id="A0A9N8EWG3"/>
<evidence type="ECO:0000313" key="3">
    <source>
        <dbReference type="Proteomes" id="UP001153069"/>
    </source>
</evidence>
<reference evidence="2" key="1">
    <citation type="submission" date="2020-06" db="EMBL/GenBank/DDBJ databases">
        <authorList>
            <consortium name="Plant Systems Biology data submission"/>
        </authorList>
    </citation>
    <scope>NUCLEOTIDE SEQUENCE</scope>
    <source>
        <strain evidence="2">D6</strain>
    </source>
</reference>
<feature type="compositionally biased region" description="Low complexity" evidence="1">
    <location>
        <begin position="495"/>
        <end position="508"/>
    </location>
</feature>
<accession>A0A9N8EWG3</accession>
<feature type="compositionally biased region" description="Low complexity" evidence="1">
    <location>
        <begin position="320"/>
        <end position="330"/>
    </location>
</feature>
<organism evidence="2 3">
    <name type="scientific">Seminavis robusta</name>
    <dbReference type="NCBI Taxonomy" id="568900"/>
    <lineage>
        <taxon>Eukaryota</taxon>
        <taxon>Sar</taxon>
        <taxon>Stramenopiles</taxon>
        <taxon>Ochrophyta</taxon>
        <taxon>Bacillariophyta</taxon>
        <taxon>Bacillariophyceae</taxon>
        <taxon>Bacillariophycidae</taxon>
        <taxon>Naviculales</taxon>
        <taxon>Naviculaceae</taxon>
        <taxon>Seminavis</taxon>
    </lineage>
</organism>
<feature type="compositionally biased region" description="Basic and acidic residues" evidence="1">
    <location>
        <begin position="552"/>
        <end position="571"/>
    </location>
</feature>
<proteinExistence type="predicted"/>
<feature type="compositionally biased region" description="Basic and acidic residues" evidence="1">
    <location>
        <begin position="61"/>
        <end position="72"/>
    </location>
</feature>
<feature type="compositionally biased region" description="Basic and acidic residues" evidence="1">
    <location>
        <begin position="279"/>
        <end position="289"/>
    </location>
</feature>
<feature type="region of interest" description="Disordered" evidence="1">
    <location>
        <begin position="707"/>
        <end position="737"/>
    </location>
</feature>
<feature type="compositionally biased region" description="Basic and acidic residues" evidence="1">
    <location>
        <begin position="610"/>
        <end position="619"/>
    </location>
</feature>
<dbReference type="Proteomes" id="UP001153069">
    <property type="component" value="Unassembled WGS sequence"/>
</dbReference>
<evidence type="ECO:0000313" key="2">
    <source>
        <dbReference type="EMBL" id="CAB9527595.1"/>
    </source>
</evidence>
<evidence type="ECO:0000256" key="1">
    <source>
        <dbReference type="SAM" id="MobiDB-lite"/>
    </source>
</evidence>
<feature type="compositionally biased region" description="Acidic residues" evidence="1">
    <location>
        <begin position="620"/>
        <end position="632"/>
    </location>
</feature>
<dbReference type="EMBL" id="CAICTM010002022">
    <property type="protein sequence ID" value="CAB9527595.1"/>
    <property type="molecule type" value="Genomic_DNA"/>
</dbReference>
<comment type="caution">
    <text evidence="2">The sequence shown here is derived from an EMBL/GenBank/DDBJ whole genome shotgun (WGS) entry which is preliminary data.</text>
</comment>
<feature type="compositionally biased region" description="Basic and acidic residues" evidence="1">
    <location>
        <begin position="36"/>
        <end position="53"/>
    </location>
</feature>
<feature type="region of interest" description="Disordered" evidence="1">
    <location>
        <begin position="1"/>
        <end position="659"/>
    </location>
</feature>